<dbReference type="AlphaFoldDB" id="A0A2D3VQY7"/>
<evidence type="ECO:0008006" key="5">
    <source>
        <dbReference type="Google" id="ProtNLM"/>
    </source>
</evidence>
<keyword evidence="2" id="KW-0812">Transmembrane</keyword>
<name>A0A2D3VQY7_9PEZI</name>
<feature type="transmembrane region" description="Helical" evidence="2">
    <location>
        <begin position="254"/>
        <end position="273"/>
    </location>
</feature>
<dbReference type="Proteomes" id="UP000225277">
    <property type="component" value="Unassembled WGS sequence"/>
</dbReference>
<evidence type="ECO:0000313" key="3">
    <source>
        <dbReference type="EMBL" id="CZT25859.1"/>
    </source>
</evidence>
<dbReference type="Pfam" id="PF11309">
    <property type="entry name" value="DUF3112"/>
    <property type="match status" value="1"/>
</dbReference>
<feature type="transmembrane region" description="Helical" evidence="2">
    <location>
        <begin position="30"/>
        <end position="51"/>
    </location>
</feature>
<organism evidence="3 4">
    <name type="scientific">Ramularia collo-cygni</name>
    <dbReference type="NCBI Taxonomy" id="112498"/>
    <lineage>
        <taxon>Eukaryota</taxon>
        <taxon>Fungi</taxon>
        <taxon>Dikarya</taxon>
        <taxon>Ascomycota</taxon>
        <taxon>Pezizomycotina</taxon>
        <taxon>Dothideomycetes</taxon>
        <taxon>Dothideomycetidae</taxon>
        <taxon>Mycosphaerellales</taxon>
        <taxon>Mycosphaerellaceae</taxon>
        <taxon>Ramularia</taxon>
    </lineage>
</organism>
<dbReference type="OrthoDB" id="3357002at2759"/>
<keyword evidence="4" id="KW-1185">Reference proteome</keyword>
<dbReference type="PANTHER" id="PTHR35184:SF1">
    <property type="entry name" value="INTEGRAL MEMBRANE PROTEIN"/>
    <property type="match status" value="1"/>
</dbReference>
<evidence type="ECO:0000313" key="4">
    <source>
        <dbReference type="Proteomes" id="UP000225277"/>
    </source>
</evidence>
<protein>
    <recommendedName>
        <fullName evidence="5">Integral membrane protein</fullName>
    </recommendedName>
</protein>
<feature type="transmembrane region" description="Helical" evidence="2">
    <location>
        <begin position="216"/>
        <end position="234"/>
    </location>
</feature>
<proteinExistence type="predicted"/>
<feature type="region of interest" description="Disordered" evidence="1">
    <location>
        <begin position="283"/>
        <end position="305"/>
    </location>
</feature>
<accession>A0A2D3VQY7</accession>
<feature type="transmembrane region" description="Helical" evidence="2">
    <location>
        <begin position="92"/>
        <end position="116"/>
    </location>
</feature>
<dbReference type="PANTHER" id="PTHR35184">
    <property type="entry name" value="YALI0C10208P"/>
    <property type="match status" value="1"/>
</dbReference>
<feature type="transmembrane region" description="Helical" evidence="2">
    <location>
        <begin position="178"/>
        <end position="195"/>
    </location>
</feature>
<feature type="transmembrane region" description="Helical" evidence="2">
    <location>
        <begin position="63"/>
        <end position="86"/>
    </location>
</feature>
<dbReference type="InterPro" id="IPR021460">
    <property type="entry name" value="DUF3112"/>
</dbReference>
<dbReference type="EMBL" id="FJUY01000036">
    <property type="protein sequence ID" value="CZT25859.1"/>
    <property type="molecule type" value="Genomic_DNA"/>
</dbReference>
<feature type="transmembrane region" description="Helical" evidence="2">
    <location>
        <begin position="136"/>
        <end position="158"/>
    </location>
</feature>
<evidence type="ECO:0000256" key="2">
    <source>
        <dbReference type="SAM" id="Phobius"/>
    </source>
</evidence>
<keyword evidence="2" id="KW-0472">Membrane</keyword>
<feature type="unsure residue" description="I or L" evidence="3">
    <location>
        <position position="27"/>
    </location>
</feature>
<evidence type="ECO:0000256" key="1">
    <source>
        <dbReference type="SAM" id="MobiDB-lite"/>
    </source>
</evidence>
<keyword evidence="2" id="KW-1133">Transmembrane helix</keyword>
<reference evidence="3 4" key="1">
    <citation type="submission" date="2016-03" db="EMBL/GenBank/DDBJ databases">
        <authorList>
            <person name="Ploux O."/>
        </authorList>
    </citation>
    <scope>NUCLEOTIDE SEQUENCE [LARGE SCALE GENOMIC DNA]</scope>
    <source>
        <strain evidence="3 4">URUG2</strain>
    </source>
</reference>
<dbReference type="STRING" id="112498.A0A2D3VQY7"/>
<sequence>MSAQQESGAKGPPYMPSVAFTGGVPTLETDVPICIILLLFYAGAAVGHNVIFRRNRSKGHKFYPSIVLFGFCMSRIMTCALRMAWATHPDNVSLIIAANILVQAGILIVWVVNIIFTQRIIRAVQPKLGWHPIASLVPKILYVLAGASLILVVCWTIISYYILTPSVQTTTVAVQRAATTYLLVFTLIPVVSLPVTFFRGESAETFGRGSIGEKMVIVWVSSHVCLLEIIFRTATSWGPARPVDNPAWYQSKAWFYTFEFGVLEIIVIYWLLLTRVDQRFHVPDGSSKRKHYRDPRETSEIGPEVTQVQHRDRKSWIGAGTAEPGTAEPFQSTTYLQPQYSIPDMRQWGQNASLLRPQYSYADVKRWEASKHRSV</sequence>
<gene>
    <name evidence="3" type="ORF">RCC_11528</name>
</gene>